<dbReference type="GO" id="GO:0005524">
    <property type="term" value="F:ATP binding"/>
    <property type="evidence" value="ECO:0007669"/>
    <property type="project" value="InterPro"/>
</dbReference>
<evidence type="ECO:0000256" key="4">
    <source>
        <dbReference type="SAM" id="MobiDB-lite"/>
    </source>
</evidence>
<gene>
    <name evidence="6" type="ORF">H9Q72_014013</name>
</gene>
<dbReference type="GO" id="GO:0005737">
    <property type="term" value="C:cytoplasm"/>
    <property type="evidence" value="ECO:0007669"/>
    <property type="project" value="TreeGrafter"/>
</dbReference>
<dbReference type="PROSITE" id="PS50088">
    <property type="entry name" value="ANK_REPEAT"/>
    <property type="match status" value="5"/>
</dbReference>
<proteinExistence type="predicted"/>
<dbReference type="SMART" id="SM00220">
    <property type="entry name" value="S_TKc"/>
    <property type="match status" value="1"/>
</dbReference>
<dbReference type="InterPro" id="IPR011009">
    <property type="entry name" value="Kinase-like_dom_sf"/>
</dbReference>
<evidence type="ECO:0000256" key="2">
    <source>
        <dbReference type="ARBA" id="ARBA00023043"/>
    </source>
</evidence>
<feature type="repeat" description="ANK" evidence="3">
    <location>
        <begin position="566"/>
        <end position="598"/>
    </location>
</feature>
<dbReference type="PROSITE" id="PS50011">
    <property type="entry name" value="PROTEIN_KINASE_DOM"/>
    <property type="match status" value="1"/>
</dbReference>
<name>A0A9P7KUM7_9HYPO</name>
<dbReference type="InterPro" id="IPR000719">
    <property type="entry name" value="Prot_kinase_dom"/>
</dbReference>
<feature type="repeat" description="ANK" evidence="3">
    <location>
        <begin position="599"/>
        <end position="632"/>
    </location>
</feature>
<reference evidence="6" key="2">
    <citation type="submission" date="2020-10" db="EMBL/GenBank/DDBJ databases">
        <authorList>
            <person name="Peck L.D."/>
            <person name="Nowell R.W."/>
            <person name="Flood J."/>
            <person name="Ryan M.J."/>
            <person name="Barraclough T.G."/>
        </authorList>
    </citation>
    <scope>NUCLEOTIDE SEQUENCE</scope>
    <source>
        <strain evidence="6">IMI 127659i</strain>
    </source>
</reference>
<dbReference type="Gene3D" id="1.10.510.10">
    <property type="entry name" value="Transferase(Phosphotransferase) domain 1"/>
    <property type="match status" value="1"/>
</dbReference>
<keyword evidence="1" id="KW-0677">Repeat</keyword>
<organism evidence="6 7">
    <name type="scientific">Fusarium xylarioides</name>
    <dbReference type="NCBI Taxonomy" id="221167"/>
    <lineage>
        <taxon>Eukaryota</taxon>
        <taxon>Fungi</taxon>
        <taxon>Dikarya</taxon>
        <taxon>Ascomycota</taxon>
        <taxon>Pezizomycotina</taxon>
        <taxon>Sordariomycetes</taxon>
        <taxon>Hypocreomycetidae</taxon>
        <taxon>Hypocreales</taxon>
        <taxon>Nectriaceae</taxon>
        <taxon>Fusarium</taxon>
        <taxon>Fusarium fujikuroi species complex</taxon>
    </lineage>
</organism>
<evidence type="ECO:0000259" key="5">
    <source>
        <dbReference type="PROSITE" id="PS50011"/>
    </source>
</evidence>
<feature type="repeat" description="ANK" evidence="3">
    <location>
        <begin position="633"/>
        <end position="665"/>
    </location>
</feature>
<dbReference type="GO" id="GO:0004672">
    <property type="term" value="F:protein kinase activity"/>
    <property type="evidence" value="ECO:0007669"/>
    <property type="project" value="InterPro"/>
</dbReference>
<dbReference type="PROSITE" id="PS50297">
    <property type="entry name" value="ANK_REP_REGION"/>
    <property type="match status" value="5"/>
</dbReference>
<dbReference type="SUPFAM" id="SSF48403">
    <property type="entry name" value="Ankyrin repeat"/>
    <property type="match status" value="1"/>
</dbReference>
<dbReference type="Pfam" id="PF00069">
    <property type="entry name" value="Pkinase"/>
    <property type="match status" value="1"/>
</dbReference>
<reference evidence="6" key="1">
    <citation type="journal article" date="2020" name="bioRxiv">
        <title>Historical genomics reveals the evolutionary mechanisms behind multiple outbreaks of the host-specific coffee wilt pathogen Fusarium xylarioides.</title>
        <authorList>
            <person name="Peck D."/>
            <person name="Nowell R.W."/>
            <person name="Flood J."/>
            <person name="Ryan M.J."/>
            <person name="Barraclough T.G."/>
        </authorList>
    </citation>
    <scope>NUCLEOTIDE SEQUENCE</scope>
    <source>
        <strain evidence="6">IMI 127659i</strain>
    </source>
</reference>
<evidence type="ECO:0000313" key="6">
    <source>
        <dbReference type="EMBL" id="KAG5757844.1"/>
    </source>
</evidence>
<dbReference type="InterPro" id="IPR036770">
    <property type="entry name" value="Ankyrin_rpt-contain_sf"/>
</dbReference>
<dbReference type="InterPro" id="IPR002110">
    <property type="entry name" value="Ankyrin_rpt"/>
</dbReference>
<dbReference type="PANTHER" id="PTHR24198">
    <property type="entry name" value="ANKYRIN REPEAT AND PROTEIN KINASE DOMAIN-CONTAINING PROTEIN"/>
    <property type="match status" value="1"/>
</dbReference>
<accession>A0A9P7KUM7</accession>
<feature type="region of interest" description="Disordered" evidence="4">
    <location>
        <begin position="1"/>
        <end position="37"/>
    </location>
</feature>
<dbReference type="Gene3D" id="3.30.200.20">
    <property type="entry name" value="Phosphorylase Kinase, domain 1"/>
    <property type="match status" value="1"/>
</dbReference>
<feature type="repeat" description="ANK" evidence="3">
    <location>
        <begin position="533"/>
        <end position="565"/>
    </location>
</feature>
<sequence>MKRSELADQSNATGSEDKMSVQSVHARTLSNQNSSEREQKYHECLRNLSVPHAGGEIARAKETRAPGTCQWMLERIEYREWLEGEASKLLQVTGDVVRGLLFHMLKEEPQTFKFIQHPFDTQGTNLFDDLWQLWKIFCHIVEDPGLGKVFVLLDGVNECAGGREFFSALRDEFLRLESSRNSTVKLLVTYRPEPENEVFLGDLGMRVRLEATTYDDLSRFVDWKLENLSKREQLSVGLKGRLRGAVARPNKSFLWASIFLDQFSGLSALSVEKNIDDLPRDLHSLYTKRLDDVNDKHRHDPLSVFQWIACAQRPLKFNELAIVLTPVWDEREAGTTPPAHIVEELESFLMSYQPLIDVDSVVKTVKFIHVSMRNFFLKQPESKYFISYEVTNLHILDTCLRFLSREELKTTPTPMRRSNIKDSGPVNWKTPLQDYFLAHPFLEYAALQWPAHAHAASSKLATCESLYDFLGEDTQSLNTWVQIYWAFKRPFDDSPGLTALHVAALLGLDPLLKWLLEKDQRAVGFKIDKRDTTGSTALHWAARNGHVGTVRTLIDRGAVVDVTDNAGRTPLAGAATNGHGMIIELLLALGATIDFRTNSGATPIHLAARNGKVTAIRLLAAVSGANPDSSDNDGRTPLSWAAMHGYYFEANTLLELGAKVDSVDSEYGRTPLHWAVMGGCEAARRQSLIDNDVDFYMDLDDEGQGDSYLHSQGYLNVVQGLYEAGAELNTRDQAQSTPLHYATEMQHHDLQNLLIKLGADVDLRNAQNKSSAQLAWDRKRLDWSLYEKDEQLTRSLSAAGNSEVAVLRKTNNSAAGPEMIFRKTITIPEVRNMKSKKKMQQLELLQKRIQTCLLREHNLLQKINHPNIVSYLGYDEDTETKTYTLYLEFCNASDLSEYEKLGNGHMEVFYPQGSIADEQGGTSEEESASGVGDAVLQEGEVWSFIFLLAAAIAYCHHGLSMKPVGHLDEVEFSFEPDWPGILHRDIKPQNIALQLQRDGTRIPKLCDLGLSKELPVDTSTKMAATRGYAPPDKDWTVKSDIYSFGATFDNLDIAARSTELNSLLEACMSPNRPSSFTILQTAWGHISADLKRRYNSLPLFLGGRFLLGAFENIAGQLDSENGLETRLARQQREKILVRLERLSEDGASELFRKHGKSLHLAVLLGEGAKVQQLLRNPTETSHNSEDLQLVVFNSPKPRDAFTKPIHLLKLKEDIGLSGLPTLVLPDELVQAGKHRSLRTFK</sequence>
<evidence type="ECO:0000313" key="7">
    <source>
        <dbReference type="Proteomes" id="UP000750502"/>
    </source>
</evidence>
<dbReference type="SUPFAM" id="SSF56112">
    <property type="entry name" value="Protein kinase-like (PK-like)"/>
    <property type="match status" value="1"/>
</dbReference>
<feature type="domain" description="Protein kinase" evidence="5">
    <location>
        <begin position="790"/>
        <end position="1106"/>
    </location>
</feature>
<dbReference type="EMBL" id="JADFTT010000971">
    <property type="protein sequence ID" value="KAG5757844.1"/>
    <property type="molecule type" value="Genomic_DNA"/>
</dbReference>
<dbReference type="Pfam" id="PF12796">
    <property type="entry name" value="Ank_2"/>
    <property type="match status" value="2"/>
</dbReference>
<evidence type="ECO:0000256" key="3">
    <source>
        <dbReference type="PROSITE-ProRule" id="PRU00023"/>
    </source>
</evidence>
<dbReference type="AlphaFoldDB" id="A0A9P7KUM7"/>
<dbReference type="PANTHER" id="PTHR24198:SF165">
    <property type="entry name" value="ANKYRIN REPEAT-CONTAINING PROTEIN-RELATED"/>
    <property type="match status" value="1"/>
</dbReference>
<keyword evidence="2 3" id="KW-0040">ANK repeat</keyword>
<dbReference type="SMART" id="SM00248">
    <property type="entry name" value="ANK"/>
    <property type="match status" value="7"/>
</dbReference>
<comment type="caution">
    <text evidence="6">The sequence shown here is derived from an EMBL/GenBank/DDBJ whole genome shotgun (WGS) entry which is preliminary data.</text>
</comment>
<feature type="repeat" description="ANK" evidence="3">
    <location>
        <begin position="734"/>
        <end position="766"/>
    </location>
</feature>
<dbReference type="PRINTS" id="PR01415">
    <property type="entry name" value="ANKYRIN"/>
</dbReference>
<feature type="compositionally biased region" description="Polar residues" evidence="4">
    <location>
        <begin position="7"/>
        <end position="34"/>
    </location>
</feature>
<dbReference type="CDD" id="cd00180">
    <property type="entry name" value="PKc"/>
    <property type="match status" value="1"/>
</dbReference>
<dbReference type="OrthoDB" id="20872at2759"/>
<keyword evidence="7" id="KW-1185">Reference proteome</keyword>
<protein>
    <recommendedName>
        <fullName evidence="5">Protein kinase domain-containing protein</fullName>
    </recommendedName>
</protein>
<dbReference type="Proteomes" id="UP000750502">
    <property type="component" value="Unassembled WGS sequence"/>
</dbReference>
<dbReference type="Gene3D" id="1.25.40.20">
    <property type="entry name" value="Ankyrin repeat-containing domain"/>
    <property type="match status" value="2"/>
</dbReference>
<evidence type="ECO:0000256" key="1">
    <source>
        <dbReference type="ARBA" id="ARBA00022737"/>
    </source>
</evidence>
<dbReference type="Pfam" id="PF00023">
    <property type="entry name" value="Ank"/>
    <property type="match status" value="1"/>
</dbReference>